<keyword evidence="2" id="KW-1185">Reference proteome</keyword>
<dbReference type="Proteomes" id="UP000590740">
    <property type="component" value="Unassembled WGS sequence"/>
</dbReference>
<reference evidence="1 2" key="1">
    <citation type="submission" date="2020-08" db="EMBL/GenBank/DDBJ databases">
        <title>Genomic Encyclopedia of Type Strains, Phase IV (KMG-IV): sequencing the most valuable type-strain genomes for metagenomic binning, comparative biology and taxonomic classification.</title>
        <authorList>
            <person name="Goeker M."/>
        </authorList>
    </citation>
    <scope>NUCLEOTIDE SEQUENCE [LARGE SCALE GENOMIC DNA]</scope>
    <source>
        <strain evidence="1 2">DSM 12252</strain>
    </source>
</reference>
<organism evidence="1 2">
    <name type="scientific">Prosthecobacter vanneervenii</name>
    <dbReference type="NCBI Taxonomy" id="48466"/>
    <lineage>
        <taxon>Bacteria</taxon>
        <taxon>Pseudomonadati</taxon>
        <taxon>Verrucomicrobiota</taxon>
        <taxon>Verrucomicrobiia</taxon>
        <taxon>Verrucomicrobiales</taxon>
        <taxon>Verrucomicrobiaceae</taxon>
        <taxon>Prosthecobacter</taxon>
    </lineage>
</organism>
<dbReference type="AlphaFoldDB" id="A0A7W7YE67"/>
<dbReference type="EMBL" id="JACHIG010000009">
    <property type="protein sequence ID" value="MBB5034449.1"/>
    <property type="molecule type" value="Genomic_DNA"/>
</dbReference>
<evidence type="ECO:0000313" key="2">
    <source>
        <dbReference type="Proteomes" id="UP000590740"/>
    </source>
</evidence>
<sequence length="31" mass="3522">MEKTSKTILTDLQALDTTALKAKLGELRRYL</sequence>
<name>A0A7W7YE67_9BACT</name>
<comment type="caution">
    <text evidence="1">The sequence shown here is derived from an EMBL/GenBank/DDBJ whole genome shotgun (WGS) entry which is preliminary data.</text>
</comment>
<evidence type="ECO:0000313" key="1">
    <source>
        <dbReference type="EMBL" id="MBB5034449.1"/>
    </source>
</evidence>
<gene>
    <name evidence="1" type="ORF">HNQ65_004043</name>
</gene>
<protein>
    <submittedName>
        <fullName evidence="1">Uncharacterized protein</fullName>
    </submittedName>
</protein>
<proteinExistence type="predicted"/>
<accession>A0A7W7YE67</accession>